<dbReference type="Gene3D" id="3.90.550.10">
    <property type="entry name" value="Spore Coat Polysaccharide Biosynthesis Protein SpsA, Chain A"/>
    <property type="match status" value="1"/>
</dbReference>
<dbReference type="Proteomes" id="UP000267654">
    <property type="component" value="Unassembled WGS sequence"/>
</dbReference>
<comment type="cofactor">
    <cofactor evidence="1">
        <name>Mg(2+)</name>
        <dbReference type="ChEBI" id="CHEBI:18420"/>
    </cofactor>
</comment>
<dbReference type="AlphaFoldDB" id="A0A662DK98"/>
<evidence type="ECO:0000256" key="5">
    <source>
        <dbReference type="ARBA" id="ARBA00022842"/>
    </source>
</evidence>
<dbReference type="InterPro" id="IPR029044">
    <property type="entry name" value="Nucleotide-diphossugar_trans"/>
</dbReference>
<proteinExistence type="inferred from homology"/>
<dbReference type="PANTHER" id="PTHR48090:SF10">
    <property type="entry name" value="GLUCOSYL-3-PHOSPHOGLYCERATE SYNTHASE"/>
    <property type="match status" value="1"/>
</dbReference>
<dbReference type="EC" id="2.4.1.266" evidence="7"/>
<feature type="domain" description="Glycosyltransferase 2-like" evidence="6">
    <location>
        <begin position="40"/>
        <end position="176"/>
    </location>
</feature>
<evidence type="ECO:0000259" key="6">
    <source>
        <dbReference type="Pfam" id="PF00535"/>
    </source>
</evidence>
<comment type="caution">
    <text evidence="7">The sequence shown here is derived from an EMBL/GenBank/DDBJ whole genome shotgun (WGS) entry which is preliminary data.</text>
</comment>
<dbReference type="EMBL" id="QMQB01000033">
    <property type="protein sequence ID" value="RLE14539.1"/>
    <property type="molecule type" value="Genomic_DNA"/>
</dbReference>
<evidence type="ECO:0000313" key="7">
    <source>
        <dbReference type="EMBL" id="RLE14539.1"/>
    </source>
</evidence>
<evidence type="ECO:0000313" key="8">
    <source>
        <dbReference type="Proteomes" id="UP000267654"/>
    </source>
</evidence>
<dbReference type="Pfam" id="PF00535">
    <property type="entry name" value="Glycos_transf_2"/>
    <property type="match status" value="1"/>
</dbReference>
<dbReference type="GO" id="GO:0016757">
    <property type="term" value="F:glycosyltransferase activity"/>
    <property type="evidence" value="ECO:0007669"/>
    <property type="project" value="UniProtKB-KW"/>
</dbReference>
<sequence>MKWQKNLDRWIKANTFHHSRYSDIKKLVDLKEKKDLKISLAFPTLNEEKTIGREIKIIKDELQLKYPLIDEIAVIDSGSTDNTREIAQEAGADVYLASDYLPEYGFIRGKGENLWKSLYILDGDIILWLDADIKNIHPKFAYGILGPLLEFDHICYVKGFYERPIKVGNKMRRSGGGRVTEILVRPLLSNFYPELSGFLQPLSGEYAGRREILEQVPFRVGYGVEIGLLIDIYERFGLFCMAQVDLDRRVHRNRSLEDLGRMSFAILHTFFTRLQQQGIISLNKKIEDYFNLVKARGEEIFLAREKFTFVERSPMIEIEEYREKREFLSTENLGATGTEE</sequence>
<dbReference type="NCBIfam" id="NF010496">
    <property type="entry name" value="PRK13915.1"/>
    <property type="match status" value="1"/>
</dbReference>
<evidence type="ECO:0000256" key="3">
    <source>
        <dbReference type="ARBA" id="ARBA00022676"/>
    </source>
</evidence>
<evidence type="ECO:0000256" key="1">
    <source>
        <dbReference type="ARBA" id="ARBA00001946"/>
    </source>
</evidence>
<protein>
    <submittedName>
        <fullName evidence="7">Glucosyl-3-phosphoglycerate synthase</fullName>
        <ecNumber evidence="7">2.4.1.266</ecNumber>
    </submittedName>
</protein>
<gene>
    <name evidence="7" type="ORF">DRI96_01315</name>
</gene>
<evidence type="ECO:0000256" key="4">
    <source>
        <dbReference type="ARBA" id="ARBA00022679"/>
    </source>
</evidence>
<reference evidence="7 8" key="1">
    <citation type="submission" date="2018-06" db="EMBL/GenBank/DDBJ databases">
        <title>Extensive metabolic versatility and redundancy in microbially diverse, dynamic hydrothermal sediments.</title>
        <authorList>
            <person name="Dombrowski N."/>
            <person name="Teske A."/>
            <person name="Baker B.J."/>
        </authorList>
    </citation>
    <scope>NUCLEOTIDE SEQUENCE [LARGE SCALE GENOMIC DNA]</scope>
    <source>
        <strain evidence="7">B19_G9</strain>
    </source>
</reference>
<accession>A0A662DK98</accession>
<keyword evidence="5" id="KW-0460">Magnesium</keyword>
<dbReference type="InterPro" id="IPR050256">
    <property type="entry name" value="Glycosyltransferase_2"/>
</dbReference>
<comment type="similarity">
    <text evidence="2">Belongs to the glycosyltransferase 2 family.</text>
</comment>
<organism evidence="7 8">
    <name type="scientific">Aerophobetes bacterium</name>
    <dbReference type="NCBI Taxonomy" id="2030807"/>
    <lineage>
        <taxon>Bacteria</taxon>
        <taxon>Candidatus Aerophobota</taxon>
    </lineage>
</organism>
<dbReference type="SUPFAM" id="SSF53448">
    <property type="entry name" value="Nucleotide-diphospho-sugar transferases"/>
    <property type="match status" value="1"/>
</dbReference>
<name>A0A662DK98_UNCAE</name>
<keyword evidence="4 7" id="KW-0808">Transferase</keyword>
<dbReference type="PANTHER" id="PTHR48090">
    <property type="entry name" value="UNDECAPRENYL-PHOSPHATE 4-DEOXY-4-FORMAMIDO-L-ARABINOSE TRANSFERASE-RELATED"/>
    <property type="match status" value="1"/>
</dbReference>
<dbReference type="InterPro" id="IPR001173">
    <property type="entry name" value="Glyco_trans_2-like"/>
</dbReference>
<evidence type="ECO:0000256" key="2">
    <source>
        <dbReference type="ARBA" id="ARBA00006739"/>
    </source>
</evidence>
<keyword evidence="3 7" id="KW-0328">Glycosyltransferase</keyword>